<evidence type="ECO:0000256" key="5">
    <source>
        <dbReference type="ARBA" id="ARBA00022840"/>
    </source>
</evidence>
<dbReference type="PANTHER" id="PTHR30201">
    <property type="entry name" value="TRIPHOSPHORIBOSYL-DEPHOSPHO-COA SYNTHASE"/>
    <property type="match status" value="1"/>
</dbReference>
<comment type="caution">
    <text evidence="6">The sequence shown here is derived from an EMBL/GenBank/DDBJ whole genome shotgun (WGS) entry which is preliminary data.</text>
</comment>
<evidence type="ECO:0000313" key="6">
    <source>
        <dbReference type="EMBL" id="MET3617841.1"/>
    </source>
</evidence>
<evidence type="ECO:0000256" key="3">
    <source>
        <dbReference type="ARBA" id="ARBA00022679"/>
    </source>
</evidence>
<accession>A0ABV2JAR2</accession>
<dbReference type="InterPro" id="IPR017551">
    <property type="entry name" value="TriPribosyl-deP-CoA_syn_CitG"/>
</dbReference>
<protein>
    <recommendedName>
        <fullName evidence="2">triphosphoribosyl-dephospho-CoA synthase</fullName>
        <ecNumber evidence="2">2.4.2.52</ecNumber>
    </recommendedName>
</protein>
<dbReference type="EMBL" id="JBEPMA010000009">
    <property type="protein sequence ID" value="MET3617841.1"/>
    <property type="molecule type" value="Genomic_DNA"/>
</dbReference>
<reference evidence="6 7" key="1">
    <citation type="submission" date="2024-06" db="EMBL/GenBank/DDBJ databases">
        <title>Genomic Encyclopedia of Type Strains, Phase IV (KMG-IV): sequencing the most valuable type-strain genomes for metagenomic binning, comparative biology and taxonomic classification.</title>
        <authorList>
            <person name="Goeker M."/>
        </authorList>
    </citation>
    <scope>NUCLEOTIDE SEQUENCE [LARGE SCALE GENOMIC DNA]</scope>
    <source>
        <strain evidence="6 7">DSM 21460</strain>
    </source>
</reference>
<evidence type="ECO:0000256" key="4">
    <source>
        <dbReference type="ARBA" id="ARBA00022741"/>
    </source>
</evidence>
<keyword evidence="5" id="KW-0067">ATP-binding</keyword>
<name>A0ABV2JAR2_9FIRM</name>
<dbReference type="GO" id="GO:0046917">
    <property type="term" value="F:triphosphoribosyl-dephospho-CoA synthase activity"/>
    <property type="evidence" value="ECO:0007669"/>
    <property type="project" value="UniProtKB-EC"/>
</dbReference>
<keyword evidence="6" id="KW-0328">Glycosyltransferase</keyword>
<dbReference type="GO" id="GO:0016757">
    <property type="term" value="F:glycosyltransferase activity"/>
    <property type="evidence" value="ECO:0007669"/>
    <property type="project" value="UniProtKB-KW"/>
</dbReference>
<sequence>MINEFVISKIAFKSLICEVSATPKPGLVDLIDSGSHKDMNYLTFIKSSVAISDYFKKAYLLGIKNYKFEDFIELREEGKFAEIEMYKATEDVNTHKGIIFSLGLLVYATGIQKSLGDISSFSIVNRVKSLCSNITEELNNDLNTAGGLQYKKYGLKGIRNEAEEGFEKALTVGLYNFKRYIHTLSFNDAIVNTLMHFMEILDDSNLIKRGGLCGLNFAKESASKAIELGSMNTNKGRAYIANLNKEFIEKNLSPGGSADYIILTLYFYFLEEL</sequence>
<dbReference type="Gene3D" id="1.10.4200.10">
    <property type="entry name" value="Triphosphoribosyl-dephospho-CoA protein"/>
    <property type="match status" value="2"/>
</dbReference>
<dbReference type="Pfam" id="PF01874">
    <property type="entry name" value="CitG"/>
    <property type="match status" value="1"/>
</dbReference>
<evidence type="ECO:0000256" key="1">
    <source>
        <dbReference type="ARBA" id="ARBA00001210"/>
    </source>
</evidence>
<gene>
    <name evidence="6" type="ORF">ABID14_001476</name>
</gene>
<dbReference type="RefSeq" id="WP_354368656.1">
    <property type="nucleotide sequence ID" value="NZ_JBEPMA010000009.1"/>
</dbReference>
<evidence type="ECO:0000313" key="7">
    <source>
        <dbReference type="Proteomes" id="UP001549162"/>
    </source>
</evidence>
<dbReference type="InterPro" id="IPR002736">
    <property type="entry name" value="CitG"/>
</dbReference>
<dbReference type="PANTHER" id="PTHR30201:SF2">
    <property type="entry name" value="2-(5''-TRIPHOSPHORIBOSYL)-3'-DEPHOSPHOCOENZYME-A SYNTHASE"/>
    <property type="match status" value="1"/>
</dbReference>
<keyword evidence="3 6" id="KW-0808">Transferase</keyword>
<organism evidence="6 7">
    <name type="scientific">Peptoniphilus olsenii</name>
    <dbReference type="NCBI Taxonomy" id="411570"/>
    <lineage>
        <taxon>Bacteria</taxon>
        <taxon>Bacillati</taxon>
        <taxon>Bacillota</taxon>
        <taxon>Tissierellia</taxon>
        <taxon>Tissierellales</taxon>
        <taxon>Peptoniphilaceae</taxon>
        <taxon>Peptoniphilus</taxon>
    </lineage>
</organism>
<keyword evidence="7" id="KW-1185">Reference proteome</keyword>
<dbReference type="EC" id="2.4.2.52" evidence="2"/>
<proteinExistence type="predicted"/>
<keyword evidence="4" id="KW-0547">Nucleotide-binding</keyword>
<evidence type="ECO:0000256" key="2">
    <source>
        <dbReference type="ARBA" id="ARBA00012074"/>
    </source>
</evidence>
<comment type="catalytic activity">
    <reaction evidence="1">
        <text>3'-dephospho-CoA + ATP = 2'-(5''-triphospho-alpha-D-ribosyl)-3'-dephospho-CoA + adenine</text>
        <dbReference type="Rhea" id="RHEA:15117"/>
        <dbReference type="ChEBI" id="CHEBI:16708"/>
        <dbReference type="ChEBI" id="CHEBI:30616"/>
        <dbReference type="ChEBI" id="CHEBI:57328"/>
        <dbReference type="ChEBI" id="CHEBI:61378"/>
        <dbReference type="EC" id="2.4.2.52"/>
    </reaction>
</comment>
<dbReference type="Proteomes" id="UP001549162">
    <property type="component" value="Unassembled WGS sequence"/>
</dbReference>
<dbReference type="NCBIfam" id="TIGR03125">
    <property type="entry name" value="citrate_citG"/>
    <property type="match status" value="1"/>
</dbReference>